<gene>
    <name evidence="1" type="ORF">EJ05DRAFT_28003</name>
</gene>
<dbReference type="GeneID" id="54481491"/>
<evidence type="ECO:0000313" key="1">
    <source>
        <dbReference type="EMBL" id="KAF2763166.1"/>
    </source>
</evidence>
<name>A0A6A6WLZ4_9PEZI</name>
<dbReference type="RefSeq" id="XP_033605617.1">
    <property type="nucleotide sequence ID" value="XM_033740437.1"/>
</dbReference>
<accession>A0A6A6WLZ4</accession>
<protein>
    <submittedName>
        <fullName evidence="1">Uncharacterized protein</fullName>
    </submittedName>
</protein>
<dbReference type="AlphaFoldDB" id="A0A6A6WLZ4"/>
<proteinExistence type="predicted"/>
<sequence>MVPSKNTVRRLGRALVALYPLCTFTMFVRRKPCCTALPLRPCPCPWSWPLTSEIRMYRMSNQPQPRGRPAWPQSMKLHDEASDFLLSHHLICT</sequence>
<dbReference type="Proteomes" id="UP000799437">
    <property type="component" value="Unassembled WGS sequence"/>
</dbReference>
<dbReference type="EMBL" id="ML996565">
    <property type="protein sequence ID" value="KAF2763166.1"/>
    <property type="molecule type" value="Genomic_DNA"/>
</dbReference>
<reference evidence="1" key="1">
    <citation type="journal article" date="2020" name="Stud. Mycol.">
        <title>101 Dothideomycetes genomes: a test case for predicting lifestyles and emergence of pathogens.</title>
        <authorList>
            <person name="Haridas S."/>
            <person name="Albert R."/>
            <person name="Binder M."/>
            <person name="Bloem J."/>
            <person name="Labutti K."/>
            <person name="Salamov A."/>
            <person name="Andreopoulos B."/>
            <person name="Baker S."/>
            <person name="Barry K."/>
            <person name="Bills G."/>
            <person name="Bluhm B."/>
            <person name="Cannon C."/>
            <person name="Castanera R."/>
            <person name="Culley D."/>
            <person name="Daum C."/>
            <person name="Ezra D."/>
            <person name="Gonzalez J."/>
            <person name="Henrissat B."/>
            <person name="Kuo A."/>
            <person name="Liang C."/>
            <person name="Lipzen A."/>
            <person name="Lutzoni F."/>
            <person name="Magnuson J."/>
            <person name="Mondo S."/>
            <person name="Nolan M."/>
            <person name="Ohm R."/>
            <person name="Pangilinan J."/>
            <person name="Park H.-J."/>
            <person name="Ramirez L."/>
            <person name="Alfaro M."/>
            <person name="Sun H."/>
            <person name="Tritt A."/>
            <person name="Yoshinaga Y."/>
            <person name="Zwiers L.-H."/>
            <person name="Turgeon B."/>
            <person name="Goodwin S."/>
            <person name="Spatafora J."/>
            <person name="Crous P."/>
            <person name="Grigoriev I."/>
        </authorList>
    </citation>
    <scope>NUCLEOTIDE SEQUENCE</scope>
    <source>
        <strain evidence="1">CBS 121739</strain>
    </source>
</reference>
<evidence type="ECO:0000313" key="2">
    <source>
        <dbReference type="Proteomes" id="UP000799437"/>
    </source>
</evidence>
<organism evidence="1 2">
    <name type="scientific">Pseudovirgaria hyperparasitica</name>
    <dbReference type="NCBI Taxonomy" id="470096"/>
    <lineage>
        <taxon>Eukaryota</taxon>
        <taxon>Fungi</taxon>
        <taxon>Dikarya</taxon>
        <taxon>Ascomycota</taxon>
        <taxon>Pezizomycotina</taxon>
        <taxon>Dothideomycetes</taxon>
        <taxon>Dothideomycetes incertae sedis</taxon>
        <taxon>Acrospermales</taxon>
        <taxon>Acrospermaceae</taxon>
        <taxon>Pseudovirgaria</taxon>
    </lineage>
</organism>
<keyword evidence="2" id="KW-1185">Reference proteome</keyword>